<dbReference type="EMBL" id="VSSQ01085639">
    <property type="protein sequence ID" value="MPN33238.1"/>
    <property type="molecule type" value="Genomic_DNA"/>
</dbReference>
<sequence length="79" mass="9355">MTVRNLVIFLKVIFNDIIKRKQNSHGNSKEQVGSQNHSYRYCERNKLVESEFENIANNSWLGQRITGHNQDYGKRCKRN</sequence>
<organism evidence="1">
    <name type="scientific">bioreactor metagenome</name>
    <dbReference type="NCBI Taxonomy" id="1076179"/>
    <lineage>
        <taxon>unclassified sequences</taxon>
        <taxon>metagenomes</taxon>
        <taxon>ecological metagenomes</taxon>
    </lineage>
</organism>
<evidence type="ECO:0000313" key="1">
    <source>
        <dbReference type="EMBL" id="MPN33238.1"/>
    </source>
</evidence>
<protein>
    <submittedName>
        <fullName evidence="1">Uncharacterized protein</fullName>
    </submittedName>
</protein>
<accession>A0A645H2J7</accession>
<reference evidence="1" key="1">
    <citation type="submission" date="2019-08" db="EMBL/GenBank/DDBJ databases">
        <authorList>
            <person name="Kucharzyk K."/>
            <person name="Murdoch R.W."/>
            <person name="Higgins S."/>
            <person name="Loffler F."/>
        </authorList>
    </citation>
    <scope>NUCLEOTIDE SEQUENCE</scope>
</reference>
<comment type="caution">
    <text evidence="1">The sequence shown here is derived from an EMBL/GenBank/DDBJ whole genome shotgun (WGS) entry which is preliminary data.</text>
</comment>
<dbReference type="AlphaFoldDB" id="A0A645H2J7"/>
<proteinExistence type="predicted"/>
<gene>
    <name evidence="1" type="ORF">SDC9_180722</name>
</gene>
<name>A0A645H2J7_9ZZZZ</name>